<evidence type="ECO:0000313" key="3">
    <source>
        <dbReference type="Proteomes" id="UP000664857"/>
    </source>
</evidence>
<dbReference type="Proteomes" id="UP000664857">
    <property type="component" value="Unassembled WGS sequence"/>
</dbReference>
<keyword evidence="1" id="KW-0812">Transmembrane</keyword>
<feature type="transmembrane region" description="Helical" evidence="1">
    <location>
        <begin position="12"/>
        <end position="34"/>
    </location>
</feature>
<comment type="caution">
    <text evidence="2">The sequence shown here is derived from an EMBL/GenBank/DDBJ whole genome shotgun (WGS) entry which is preliminary data.</text>
</comment>
<evidence type="ECO:0000313" key="2">
    <source>
        <dbReference type="EMBL" id="MBO0475530.1"/>
    </source>
</evidence>
<feature type="transmembrane region" description="Helical" evidence="1">
    <location>
        <begin position="69"/>
        <end position="90"/>
    </location>
</feature>
<dbReference type="RefSeq" id="WP_206964142.1">
    <property type="nucleotide sequence ID" value="NZ_JAFLVX010000002.1"/>
</dbReference>
<reference evidence="2 3" key="1">
    <citation type="submission" date="2021-03" db="EMBL/GenBank/DDBJ databases">
        <title>Enterococcal diversity collection.</title>
        <authorList>
            <person name="Gilmore M.S."/>
            <person name="Schwartzman J."/>
            <person name="Van Tyne D."/>
            <person name="Martin M."/>
            <person name="Earl A.M."/>
            <person name="Manson A.L."/>
            <person name="Straub T."/>
            <person name="Salamzade R."/>
            <person name="Saavedra J."/>
            <person name="Lebreton F."/>
            <person name="Prichula J."/>
            <person name="Schaufler K."/>
            <person name="Gaca A."/>
            <person name="Sgardioli B."/>
            <person name="Wagenaar J."/>
            <person name="Strong T."/>
        </authorList>
    </citation>
    <scope>NUCLEOTIDE SEQUENCE [LARGE SCALE GENOMIC DNA]</scope>
    <source>
        <strain evidence="2 3">DIV0080</strain>
    </source>
</reference>
<gene>
    <name evidence="2" type="ORF">DOK76_00525</name>
</gene>
<name>A0ABS3HP56_9ENTE</name>
<proteinExistence type="predicted"/>
<organism evidence="2 3">
    <name type="scientific">Candidatus Vagococcus giribetii</name>
    <dbReference type="NCBI Taxonomy" id="2230876"/>
    <lineage>
        <taxon>Bacteria</taxon>
        <taxon>Bacillati</taxon>
        <taxon>Bacillota</taxon>
        <taxon>Bacilli</taxon>
        <taxon>Lactobacillales</taxon>
        <taxon>Enterococcaceae</taxon>
        <taxon>Vagococcus</taxon>
    </lineage>
</organism>
<dbReference type="EMBL" id="JAFLVX010000002">
    <property type="protein sequence ID" value="MBO0475530.1"/>
    <property type="molecule type" value="Genomic_DNA"/>
</dbReference>
<accession>A0ABS3HP56</accession>
<keyword evidence="1" id="KW-0472">Membrane</keyword>
<evidence type="ECO:0000256" key="1">
    <source>
        <dbReference type="SAM" id="Phobius"/>
    </source>
</evidence>
<keyword evidence="1" id="KW-1133">Transmembrane helix</keyword>
<protein>
    <submittedName>
        <fullName evidence="2">Uncharacterized protein</fullName>
    </submittedName>
</protein>
<sequence>MSHSIDKSPLAAIDTTTLLLGFVIVIIAALFLAYRYKDTYKISKMLKMYGVFGIIFSIIFLLLKVKIVLIIGMLLMGLVVLGFRSNHYFYH</sequence>
<keyword evidence="3" id="KW-1185">Reference proteome</keyword>